<evidence type="ECO:0000256" key="6">
    <source>
        <dbReference type="PIRNR" id="PIRNR001123"/>
    </source>
</evidence>
<dbReference type="AlphaFoldDB" id="A0A7G9S0P0"/>
<evidence type="ECO:0000313" key="10">
    <source>
        <dbReference type="Proteomes" id="UP000515928"/>
    </source>
</evidence>
<comment type="similarity">
    <text evidence="1 6">Belongs to the peptidase M42 family.</text>
</comment>
<keyword evidence="10" id="KW-1185">Reference proteome</keyword>
<feature type="binding site" evidence="8">
    <location>
        <position position="178"/>
    </location>
    <ligand>
        <name>Zn(2+)</name>
        <dbReference type="ChEBI" id="CHEBI:29105"/>
        <label>1</label>
    </ligand>
</feature>
<evidence type="ECO:0000256" key="8">
    <source>
        <dbReference type="PIRSR" id="PIRSR001123-2"/>
    </source>
</evidence>
<organism evidence="9 10">
    <name type="scientific">Erysipelothrix inopinata</name>
    <dbReference type="NCBI Taxonomy" id="225084"/>
    <lineage>
        <taxon>Bacteria</taxon>
        <taxon>Bacillati</taxon>
        <taxon>Bacillota</taxon>
        <taxon>Erysipelotrichia</taxon>
        <taxon>Erysipelotrichales</taxon>
        <taxon>Erysipelotrichaceae</taxon>
        <taxon>Erysipelothrix</taxon>
    </lineage>
</organism>
<dbReference type="Gene3D" id="3.40.630.10">
    <property type="entry name" value="Zn peptidases"/>
    <property type="match status" value="1"/>
</dbReference>
<proteinExistence type="inferred from homology"/>
<comment type="cofactor">
    <cofactor evidence="8">
        <name>a divalent metal cation</name>
        <dbReference type="ChEBI" id="CHEBI:60240"/>
    </cofactor>
    <text evidence="8">Binds 2 divalent metal cations per subunit.</text>
</comment>
<dbReference type="Proteomes" id="UP000515928">
    <property type="component" value="Chromosome"/>
</dbReference>
<dbReference type="InterPro" id="IPR008007">
    <property type="entry name" value="Peptidase_M42"/>
</dbReference>
<feature type="binding site" evidence="8">
    <location>
        <position position="211"/>
    </location>
    <ligand>
        <name>Zn(2+)</name>
        <dbReference type="ChEBI" id="CHEBI:29105"/>
        <label>2</label>
    </ligand>
</feature>
<protein>
    <submittedName>
        <fullName evidence="9">M42 family metallopeptidase</fullName>
    </submittedName>
</protein>
<dbReference type="GO" id="GO:0006508">
    <property type="term" value="P:proteolysis"/>
    <property type="evidence" value="ECO:0007669"/>
    <property type="project" value="UniProtKB-KW"/>
</dbReference>
<dbReference type="SUPFAM" id="SSF53187">
    <property type="entry name" value="Zn-dependent exopeptidases"/>
    <property type="match status" value="1"/>
</dbReference>
<dbReference type="Gene3D" id="2.40.30.40">
    <property type="entry name" value="Peptidase M42, domain 2"/>
    <property type="match status" value="1"/>
</dbReference>
<evidence type="ECO:0000256" key="1">
    <source>
        <dbReference type="ARBA" id="ARBA00006272"/>
    </source>
</evidence>
<dbReference type="PIRSF" id="PIRSF001123">
    <property type="entry name" value="PepA_GA"/>
    <property type="match status" value="1"/>
</dbReference>
<dbReference type="Pfam" id="PF05343">
    <property type="entry name" value="Peptidase_M42"/>
    <property type="match status" value="1"/>
</dbReference>
<dbReference type="GO" id="GO:0046872">
    <property type="term" value="F:metal ion binding"/>
    <property type="evidence" value="ECO:0007669"/>
    <property type="project" value="UniProtKB-UniRule"/>
</dbReference>
<dbReference type="InterPro" id="IPR023367">
    <property type="entry name" value="Peptidase_M42_dom2"/>
</dbReference>
<dbReference type="EMBL" id="CP060715">
    <property type="protein sequence ID" value="QNN61415.1"/>
    <property type="molecule type" value="Genomic_DNA"/>
</dbReference>
<evidence type="ECO:0000256" key="4">
    <source>
        <dbReference type="ARBA" id="ARBA00022723"/>
    </source>
</evidence>
<feature type="binding site" evidence="8">
    <location>
        <position position="318"/>
    </location>
    <ligand>
        <name>Zn(2+)</name>
        <dbReference type="ChEBI" id="CHEBI:29105"/>
        <label>2</label>
    </ligand>
</feature>
<feature type="active site" description="Proton acceptor" evidence="7">
    <location>
        <position position="210"/>
    </location>
</feature>
<feature type="binding site" evidence="8">
    <location>
        <position position="233"/>
    </location>
    <ligand>
        <name>Zn(2+)</name>
        <dbReference type="ChEBI" id="CHEBI:29105"/>
        <label>1</label>
    </ligand>
</feature>
<keyword evidence="4 8" id="KW-0479">Metal-binding</keyword>
<feature type="binding site" evidence="8">
    <location>
        <position position="63"/>
    </location>
    <ligand>
        <name>Zn(2+)</name>
        <dbReference type="ChEBI" id="CHEBI:29105"/>
        <label>1</label>
    </ligand>
</feature>
<dbReference type="RefSeq" id="WP_187534615.1">
    <property type="nucleotide sequence ID" value="NZ_CBCSHU010000006.1"/>
</dbReference>
<dbReference type="GO" id="GO:0004177">
    <property type="term" value="F:aminopeptidase activity"/>
    <property type="evidence" value="ECO:0007669"/>
    <property type="project" value="UniProtKB-UniRule"/>
</dbReference>
<sequence>MSSHDINWDDLLELSDIFGVSGMEHRVVRYLQEKINLPLEQDGIGSALFTQEGNGLRIMMATHMDEVGFYVKKIDSNGYLFLQPVGGIWPHVIMNQDVVVINDKDEEFYGIIGSKAMHGMMMEERSKTIPMDRVYVDMGVNTKEAILNMGIKEGDMVAFVSKSRIMNDENYICGKAFDDRASVAVGMWLMQSLLENPTKNEVTLAATVQEEVGLRGARTTADLIYPDLAIAIDTTVAGDTPEDQNIVKLGGGVTISVIDSMTILNRGLLNYLEGICKENKIQYQLGCFLDGGTDAGNIHKSREGIPSIILSIPMRYMHTHRGVVHKFDIQETLRLVEYIVRDLTPEKYEQILSQNYNYRE</sequence>
<dbReference type="KEGG" id="eio:H9L01_03330"/>
<accession>A0A7G9S0P0</accession>
<dbReference type="SUPFAM" id="SSF101821">
    <property type="entry name" value="Aminopeptidase/glucanase lid domain"/>
    <property type="match status" value="1"/>
</dbReference>
<reference evidence="9 10" key="1">
    <citation type="submission" date="2020-08" db="EMBL/GenBank/DDBJ databases">
        <title>Genome sequence of Erysipelothrix inopinata DSM 15511T.</title>
        <authorList>
            <person name="Hyun D.-W."/>
            <person name="Bae J.-W."/>
        </authorList>
    </citation>
    <scope>NUCLEOTIDE SEQUENCE [LARGE SCALE GENOMIC DNA]</scope>
    <source>
        <strain evidence="9 10">DSM 15511</strain>
    </source>
</reference>
<name>A0A7G9S0P0_9FIRM</name>
<evidence type="ECO:0000256" key="7">
    <source>
        <dbReference type="PIRSR" id="PIRSR001123-1"/>
    </source>
</evidence>
<evidence type="ECO:0000256" key="5">
    <source>
        <dbReference type="ARBA" id="ARBA00022801"/>
    </source>
</evidence>
<evidence type="ECO:0000256" key="3">
    <source>
        <dbReference type="ARBA" id="ARBA00022670"/>
    </source>
</evidence>
<keyword evidence="2" id="KW-0031">Aminopeptidase</keyword>
<evidence type="ECO:0000256" key="2">
    <source>
        <dbReference type="ARBA" id="ARBA00022438"/>
    </source>
</evidence>
<feature type="binding site" evidence="8">
    <location>
        <position position="178"/>
    </location>
    <ligand>
        <name>Zn(2+)</name>
        <dbReference type="ChEBI" id="CHEBI:29105"/>
        <label>2</label>
    </ligand>
</feature>
<keyword evidence="5" id="KW-0378">Hydrolase</keyword>
<gene>
    <name evidence="9" type="ORF">H9L01_03330</name>
</gene>
<dbReference type="InterPro" id="IPR051464">
    <property type="entry name" value="Peptidase_M42_aminopept"/>
</dbReference>
<keyword evidence="3" id="KW-0645">Protease</keyword>
<dbReference type="PANTHER" id="PTHR32481">
    <property type="entry name" value="AMINOPEPTIDASE"/>
    <property type="match status" value="1"/>
</dbReference>
<evidence type="ECO:0000313" key="9">
    <source>
        <dbReference type="EMBL" id="QNN61415.1"/>
    </source>
</evidence>
<dbReference type="PANTHER" id="PTHR32481:SF0">
    <property type="entry name" value="AMINOPEPTIDASE YPDE-RELATED"/>
    <property type="match status" value="1"/>
</dbReference>